<evidence type="ECO:0000256" key="4">
    <source>
        <dbReference type="SAM" id="SignalP"/>
    </source>
</evidence>
<organism evidence="7 8">
    <name type="scientific">Frateuria aurantia (strain ATCC 33424 / DSM 6220 / KCTC 2777 / LMG 1558 / NBRC 3245 / NCIMB 13370)</name>
    <name type="common">Acetobacter aurantius</name>
    <dbReference type="NCBI Taxonomy" id="767434"/>
    <lineage>
        <taxon>Bacteria</taxon>
        <taxon>Pseudomonadati</taxon>
        <taxon>Pseudomonadota</taxon>
        <taxon>Gammaproteobacteria</taxon>
        <taxon>Lysobacterales</taxon>
        <taxon>Rhodanobacteraceae</taxon>
        <taxon>Frateuria</taxon>
    </lineage>
</organism>
<keyword evidence="4" id="KW-0732">Signal</keyword>
<dbReference type="PANTHER" id="PTHR42881:SF13">
    <property type="entry name" value="PROLYL ENDOPEPTIDASE"/>
    <property type="match status" value="1"/>
</dbReference>
<keyword evidence="3" id="KW-0720">Serine protease</keyword>
<dbReference type="InterPro" id="IPR001375">
    <property type="entry name" value="Peptidase_S9_cat"/>
</dbReference>
<feature type="domain" description="Peptidase S9A N-terminal" evidence="6">
    <location>
        <begin position="34"/>
        <end position="416"/>
    </location>
</feature>
<evidence type="ECO:0000313" key="7">
    <source>
        <dbReference type="EMBL" id="AFC85050.1"/>
    </source>
</evidence>
<proteinExistence type="predicted"/>
<dbReference type="GO" id="GO:0070012">
    <property type="term" value="F:oligopeptidase activity"/>
    <property type="evidence" value="ECO:0007669"/>
    <property type="project" value="TreeGrafter"/>
</dbReference>
<dbReference type="PRINTS" id="PR00862">
    <property type="entry name" value="PROLIGOPTASE"/>
</dbReference>
<dbReference type="eggNOG" id="COG1505">
    <property type="taxonomic scope" value="Bacteria"/>
</dbReference>
<dbReference type="RefSeq" id="WP_014402056.1">
    <property type="nucleotide sequence ID" value="NC_017033.1"/>
</dbReference>
<evidence type="ECO:0000256" key="2">
    <source>
        <dbReference type="ARBA" id="ARBA00022801"/>
    </source>
</evidence>
<sequence length="711" mass="79177">MDPTRLRRRHLVLASTLALGLTGTASASGPDAPLWLEQAKDPRAQAWVAQQNEHTLQAMRRQGDLAASEQRILDVLNSNQRIPYVSHIGHYYYNFWRDKDHPHGLYRRTTLQAYRQARPQWETVLDLDALNRREGKSWVWKGAQCLRPDYQRCLISLSPDGGDAVEVREYDLASHRFVKDGFHLPVAKSTVDWIDRDHLFVATTLGKDAETRSSYPRVVSIWQRGTPLASRVPVYQGKTSDMAVSGSHDGTPGFERNLISVSHDFYHSQQYLLKADHSLQAIDVPEDASASPYREWLLIQTRSPWTVGGHSWPAGTLLVSRFDDYLAGKRELTPLFLPDAHRALAGAVWTRHHLIVTVLHDVKSELLVLTPQADGHWSSEPLAGAPQNSSVEVVDTDPDHDDEYWMTVTGFLTPPSLARGVIGEIRPEVIKQSPAFFATEGLAVHQYFATSRDGTKVPYYLVGPKDLKLDGRNPTLEYGYGGFEVSLTPGYNPVMGREWLARGGVYVLANIRGGGEYGPTWHSAALRENRPKAYQDFAAVAEDLVARKITSAPYLAAMGGSNGGLLAGNMLVSYPQLYGAIVSQVPLLDMKRFVKLQAGTSWIAEYGNPDKPSDWAFMKTFSPFQLARAGQPYPATLFITTSSDDRVGPGQARAMKARLDDLGYKNMYFFESAGGGHGSGADNTETARFWALNYQFLWQHLKQAPPADRAD</sequence>
<dbReference type="HOGENOM" id="CLU_011290_4_0_6"/>
<dbReference type="Proteomes" id="UP000005234">
    <property type="component" value="Chromosome"/>
</dbReference>
<evidence type="ECO:0000313" key="8">
    <source>
        <dbReference type="Proteomes" id="UP000005234"/>
    </source>
</evidence>
<dbReference type="PANTHER" id="PTHR42881">
    <property type="entry name" value="PROLYL ENDOPEPTIDASE"/>
    <property type="match status" value="1"/>
</dbReference>
<dbReference type="GO" id="GO:0004252">
    <property type="term" value="F:serine-type endopeptidase activity"/>
    <property type="evidence" value="ECO:0007669"/>
    <property type="project" value="InterPro"/>
</dbReference>
<dbReference type="Gene3D" id="3.40.50.1820">
    <property type="entry name" value="alpha/beta hydrolase"/>
    <property type="match status" value="1"/>
</dbReference>
<dbReference type="EMBL" id="CP003350">
    <property type="protein sequence ID" value="AFC85050.1"/>
    <property type="molecule type" value="Genomic_DNA"/>
</dbReference>
<dbReference type="InterPro" id="IPR023302">
    <property type="entry name" value="Pept_S9A_N"/>
</dbReference>
<gene>
    <name evidence="7" type="ordered locus">Fraau_0568</name>
</gene>
<dbReference type="STRING" id="767434.Fraau_0568"/>
<feature type="signal peptide" evidence="4">
    <location>
        <begin position="1"/>
        <end position="27"/>
    </location>
</feature>
<dbReference type="InterPro" id="IPR051167">
    <property type="entry name" value="Prolyl_oligopep/macrocyclase"/>
</dbReference>
<keyword evidence="8" id="KW-1185">Reference proteome</keyword>
<reference evidence="7" key="1">
    <citation type="submission" date="2012-02" db="EMBL/GenBank/DDBJ databases">
        <title>The complete genome of Frateuria aurantia DSM 6220.</title>
        <authorList>
            <consortium name="US DOE Joint Genome Institute (JGI-PGF)"/>
            <person name="Lucas S."/>
            <person name="Copeland A."/>
            <person name="Lapidus A."/>
            <person name="Glavina del Rio T."/>
            <person name="Dalin E."/>
            <person name="Tice H."/>
            <person name="Bruce D."/>
            <person name="Goodwin L."/>
            <person name="Pitluck S."/>
            <person name="Peters L."/>
            <person name="Ovchinnikova G."/>
            <person name="Teshima H."/>
            <person name="Kyrpides N."/>
            <person name="Mavromatis K."/>
            <person name="Ivanova N."/>
            <person name="Brettin T."/>
            <person name="Detter J.C."/>
            <person name="Han C."/>
            <person name="Larimer F."/>
            <person name="Land M."/>
            <person name="Hauser L."/>
            <person name="Markowitz V."/>
            <person name="Cheng J.-F."/>
            <person name="Hugenholtz P."/>
            <person name="Woyke T."/>
            <person name="Wu D."/>
            <person name="Brambilla E."/>
            <person name="Klenk H.-P."/>
            <person name="Eisen J.A."/>
        </authorList>
    </citation>
    <scope>NUCLEOTIDE SEQUENCE</scope>
    <source>
        <strain evidence="7">DSM 6220</strain>
    </source>
</reference>
<dbReference type="SUPFAM" id="SSF53474">
    <property type="entry name" value="alpha/beta-Hydrolases"/>
    <property type="match status" value="1"/>
</dbReference>
<name>H8L593_FRAAD</name>
<feature type="chain" id="PRO_5003613656" evidence="4">
    <location>
        <begin position="28"/>
        <end position="711"/>
    </location>
</feature>
<dbReference type="AlphaFoldDB" id="H8L593"/>
<dbReference type="GO" id="GO:0006508">
    <property type="term" value="P:proteolysis"/>
    <property type="evidence" value="ECO:0007669"/>
    <property type="project" value="UniProtKB-KW"/>
</dbReference>
<dbReference type="Gene3D" id="2.130.10.120">
    <property type="entry name" value="Prolyl oligopeptidase, N-terminal domain"/>
    <property type="match status" value="1"/>
</dbReference>
<evidence type="ECO:0000256" key="1">
    <source>
        <dbReference type="ARBA" id="ARBA00022670"/>
    </source>
</evidence>
<dbReference type="InterPro" id="IPR029058">
    <property type="entry name" value="AB_hydrolase_fold"/>
</dbReference>
<keyword evidence="1 7" id="KW-0645">Protease</keyword>
<accession>H8L593</accession>
<dbReference type="Pfam" id="PF00326">
    <property type="entry name" value="Peptidase_S9"/>
    <property type="match status" value="1"/>
</dbReference>
<evidence type="ECO:0000259" key="5">
    <source>
        <dbReference type="Pfam" id="PF00326"/>
    </source>
</evidence>
<protein>
    <submittedName>
        <fullName evidence="7">Serine protease, S9A family peptidase</fullName>
    </submittedName>
</protein>
<dbReference type="InterPro" id="IPR002470">
    <property type="entry name" value="Peptidase_S9A"/>
</dbReference>
<dbReference type="GO" id="GO:0005829">
    <property type="term" value="C:cytosol"/>
    <property type="evidence" value="ECO:0007669"/>
    <property type="project" value="TreeGrafter"/>
</dbReference>
<dbReference type="Pfam" id="PF02897">
    <property type="entry name" value="Peptidase_S9_N"/>
    <property type="match status" value="1"/>
</dbReference>
<dbReference type="OrthoDB" id="9801421at2"/>
<dbReference type="KEGG" id="fau:Fraau_0568"/>
<feature type="domain" description="Peptidase S9 prolyl oligopeptidase catalytic" evidence="5">
    <location>
        <begin position="499"/>
        <end position="703"/>
    </location>
</feature>
<keyword evidence="2" id="KW-0378">Hydrolase</keyword>
<dbReference type="SUPFAM" id="SSF50993">
    <property type="entry name" value="Peptidase/esterase 'gauge' domain"/>
    <property type="match status" value="1"/>
</dbReference>
<evidence type="ECO:0000259" key="6">
    <source>
        <dbReference type="Pfam" id="PF02897"/>
    </source>
</evidence>
<evidence type="ECO:0000256" key="3">
    <source>
        <dbReference type="ARBA" id="ARBA00022825"/>
    </source>
</evidence>